<feature type="region of interest" description="Disordered" evidence="1">
    <location>
        <begin position="530"/>
        <end position="601"/>
    </location>
</feature>
<dbReference type="PhylomeDB" id="A7SXT0"/>
<evidence type="ECO:0000313" key="2">
    <source>
        <dbReference type="EMBL" id="EDO31477.1"/>
    </source>
</evidence>
<dbReference type="InterPro" id="IPR031447">
    <property type="entry name" value="MNR"/>
</dbReference>
<feature type="compositionally biased region" description="Basic and acidic residues" evidence="1">
    <location>
        <begin position="569"/>
        <end position="580"/>
    </location>
</feature>
<sequence length="845" mass="95629">MATDLMWQRTQLGFSVAQGQHVAPGNRIPPAFVPQRTYLDDAVQNTKTTSGMFPSSAAFLTNQLQFNIGAPSSPENLATRIRKPKPIVIEKLGVQENENKLHQTFVSRSIEGQFPFSANSSVSSERLAFAINLARRDIKKARFNPAEIVWAQEVLGRPSDKSEKTQGKGKGKAKKTKQTDPSNDGMSLRERVQKTLRKHEKEKQGLQEVHFFSGREADLENNSDDPQTTEIKKLRKDLYQCMNQLENLQNQRPTLLRNRDKRIKRRAEDNLRLSADEPDPRQVIRAEEQASRSSRMLYMLQRQVRDLQDELTKTGTDIKHTKKSKTLSRLAAAHRAALRALQTFISQAPLQPKVGSGLPPMYQDLAILIRQLSLLTTQLQIGSDDLSEEMLAGEPKYTKGGHQPIPSAFQKDIDAAKHASKKRLLHTNVHRTPNPSPERNAVLQAGIEALMRARQNITQTPFSAPKATLVPRPTAINKPAKKSLLLPQHLKAKRERIQQAGKSILKPSGIGDAGFAQDTVSSKLRKVIPEHPGEENNKAQPYPTTPPQTPTKQVTPTKSPRGTPTKKFGTPERLCEKLELSPRSPRRRLDHESPRSPKYARQMVPQERDLMEREIARQAWLDREAQIRVQEMDELRTRGRRLDGQVSHMKEKVLIVHVSYLKTMAQADTLADMLLDDLLEDTVEELERIREKIDRLHERSRTRRETLDSTGTASLLEGISSPSSNERSSDDIHQKRTHSPRPSHARTTSKIALFVPTELRASITAYRSKYERYLRDTATHVHGSFNPWKLVDEISEGILDEMLVDIAGELEGACEEYAEGVYTQEFAVLNVSRQLRQDPDEQVEN</sequence>
<dbReference type="InParanoid" id="A7SXT0"/>
<evidence type="ECO:0000313" key="3">
    <source>
        <dbReference type="Proteomes" id="UP000001593"/>
    </source>
</evidence>
<gene>
    <name evidence="2" type="ORF">NEMVEDRAFT_v1g219186</name>
</gene>
<dbReference type="Pfam" id="PF15718">
    <property type="entry name" value="MNR"/>
    <property type="match status" value="2"/>
</dbReference>
<evidence type="ECO:0008006" key="4">
    <source>
        <dbReference type="Google" id="ProtNLM"/>
    </source>
</evidence>
<keyword evidence="3" id="KW-1185">Reference proteome</keyword>
<dbReference type="STRING" id="45351.A7SXT0"/>
<dbReference type="AlphaFoldDB" id="A7SXT0"/>
<name>A7SXT0_NEMVE</name>
<proteinExistence type="predicted"/>
<feature type="region of interest" description="Disordered" evidence="1">
    <location>
        <begin position="699"/>
        <end position="749"/>
    </location>
</feature>
<reference evidence="2 3" key="1">
    <citation type="journal article" date="2007" name="Science">
        <title>Sea anemone genome reveals ancestral eumetazoan gene repertoire and genomic organization.</title>
        <authorList>
            <person name="Putnam N.H."/>
            <person name="Srivastava M."/>
            <person name="Hellsten U."/>
            <person name="Dirks B."/>
            <person name="Chapman J."/>
            <person name="Salamov A."/>
            <person name="Terry A."/>
            <person name="Shapiro H."/>
            <person name="Lindquist E."/>
            <person name="Kapitonov V.V."/>
            <person name="Jurka J."/>
            <person name="Genikhovich G."/>
            <person name="Grigoriev I.V."/>
            <person name="Lucas S.M."/>
            <person name="Steele R.E."/>
            <person name="Finnerty J.R."/>
            <person name="Technau U."/>
            <person name="Martindale M.Q."/>
            <person name="Rokhsar D.S."/>
        </authorList>
    </citation>
    <scope>NUCLEOTIDE SEQUENCE [LARGE SCALE GENOMIC DNA]</scope>
    <source>
        <strain evidence="3">CH2 X CH6</strain>
    </source>
</reference>
<feature type="region of interest" description="Disordered" evidence="1">
    <location>
        <begin position="157"/>
        <end position="229"/>
    </location>
</feature>
<dbReference type="PANTHER" id="PTHR15732">
    <property type="entry name" value="PROTEIN MOONRAKER"/>
    <property type="match status" value="1"/>
</dbReference>
<feature type="compositionally biased region" description="Basic residues" evidence="1">
    <location>
        <begin position="167"/>
        <end position="176"/>
    </location>
</feature>
<dbReference type="HOGENOM" id="CLU_012839_0_0_1"/>
<dbReference type="GO" id="GO:0007099">
    <property type="term" value="P:centriole replication"/>
    <property type="evidence" value="ECO:0007669"/>
    <property type="project" value="InterPro"/>
</dbReference>
<dbReference type="OMA" id="LERPWNG"/>
<feature type="compositionally biased region" description="Basic residues" evidence="1">
    <location>
        <begin position="735"/>
        <end position="744"/>
    </location>
</feature>
<evidence type="ECO:0000256" key="1">
    <source>
        <dbReference type="SAM" id="MobiDB-lite"/>
    </source>
</evidence>
<feature type="compositionally biased region" description="Basic and acidic residues" evidence="1">
    <location>
        <begin position="187"/>
        <end position="205"/>
    </location>
</feature>
<dbReference type="GO" id="GO:0071539">
    <property type="term" value="P:protein localization to centrosome"/>
    <property type="evidence" value="ECO:0000318"/>
    <property type="project" value="GO_Central"/>
</dbReference>
<dbReference type="GO" id="GO:0005815">
    <property type="term" value="C:microtubule organizing center"/>
    <property type="evidence" value="ECO:0000318"/>
    <property type="project" value="GO_Central"/>
</dbReference>
<dbReference type="eggNOG" id="ENOG502QQYJ">
    <property type="taxonomic scope" value="Eukaryota"/>
</dbReference>
<dbReference type="EMBL" id="DS469896">
    <property type="protein sequence ID" value="EDO31477.1"/>
    <property type="molecule type" value="Genomic_DNA"/>
</dbReference>
<protein>
    <recommendedName>
        <fullName evidence="4">Protein moonraker</fullName>
    </recommendedName>
</protein>
<dbReference type="Proteomes" id="UP000001593">
    <property type="component" value="Unassembled WGS sequence"/>
</dbReference>
<dbReference type="GO" id="GO:0034451">
    <property type="term" value="C:centriolar satellite"/>
    <property type="evidence" value="ECO:0000318"/>
    <property type="project" value="GO_Central"/>
</dbReference>
<organism evidence="2 3">
    <name type="scientific">Nematostella vectensis</name>
    <name type="common">Starlet sea anemone</name>
    <dbReference type="NCBI Taxonomy" id="45351"/>
    <lineage>
        <taxon>Eukaryota</taxon>
        <taxon>Metazoa</taxon>
        <taxon>Cnidaria</taxon>
        <taxon>Anthozoa</taxon>
        <taxon>Hexacorallia</taxon>
        <taxon>Actiniaria</taxon>
        <taxon>Edwardsiidae</taxon>
        <taxon>Nematostella</taxon>
    </lineage>
</organism>
<dbReference type="FunCoup" id="A7SXT0">
    <property type="interactions" value="294"/>
</dbReference>
<dbReference type="PANTHER" id="PTHR15732:SF4">
    <property type="entry name" value="PROTEIN MOONRAKER"/>
    <property type="match status" value="1"/>
</dbReference>
<accession>A7SXT0</accession>